<evidence type="ECO:0000313" key="3">
    <source>
        <dbReference type="Proteomes" id="UP000008143"/>
    </source>
</evidence>
<dbReference type="KEGG" id="xtr:116411106"/>
<protein>
    <submittedName>
        <fullName evidence="4">Small cysteine-rich protein 1-like</fullName>
    </submittedName>
</protein>
<feature type="chain" id="PRO_5035262252" evidence="1">
    <location>
        <begin position="23"/>
        <end position="78"/>
    </location>
</feature>
<organism evidence="3 4">
    <name type="scientific">Xenopus tropicalis</name>
    <name type="common">Western clawed frog</name>
    <name type="synonym">Silurana tropicalis</name>
    <dbReference type="NCBI Taxonomy" id="8364"/>
    <lineage>
        <taxon>Eukaryota</taxon>
        <taxon>Metazoa</taxon>
        <taxon>Chordata</taxon>
        <taxon>Craniata</taxon>
        <taxon>Vertebrata</taxon>
        <taxon>Euteleostomi</taxon>
        <taxon>Amphibia</taxon>
        <taxon>Batrachia</taxon>
        <taxon>Anura</taxon>
        <taxon>Pipoidea</taxon>
        <taxon>Pipidae</taxon>
        <taxon>Xenopodinae</taxon>
        <taxon>Xenopus</taxon>
        <taxon>Silurana</taxon>
    </lineage>
</organism>
<gene>
    <name evidence="4 5" type="primary">LOC116411106</name>
</gene>
<dbReference type="Xenbase" id="XB-GENE-29097047">
    <property type="gene designation" value="LOC116411106"/>
</dbReference>
<evidence type="ECO:0000259" key="2">
    <source>
        <dbReference type="Pfam" id="PF00711"/>
    </source>
</evidence>
<dbReference type="SUPFAM" id="SSF57392">
    <property type="entry name" value="Defensin-like"/>
    <property type="match status" value="1"/>
</dbReference>
<feature type="signal peptide" evidence="1">
    <location>
        <begin position="1"/>
        <end position="22"/>
    </location>
</feature>
<dbReference type="GO" id="GO:0006952">
    <property type="term" value="P:defense response"/>
    <property type="evidence" value="ECO:0007669"/>
    <property type="project" value="InterPro"/>
</dbReference>
<dbReference type="AlphaFoldDB" id="A0A8J1JM26"/>
<dbReference type="Proteomes" id="UP000008143">
    <property type="component" value="Chromosome 5"/>
</dbReference>
<evidence type="ECO:0000313" key="4">
    <source>
        <dbReference type="RefSeq" id="XP_031758932.1"/>
    </source>
</evidence>
<sequence length="78" mass="8695">MQATWLLCLWVLLGCTHLGSLGLPMDESSEQEMGDVYIAKDSYDCAKLNGNCLQRNCPQGTTWAFTCNNRMDNCCVPD</sequence>
<reference evidence="4" key="1">
    <citation type="submission" date="2025-08" db="UniProtKB">
        <authorList>
            <consortium name="RefSeq"/>
        </authorList>
    </citation>
    <scope>IDENTIFICATION</scope>
    <source>
        <strain evidence="4">Nigerian</strain>
        <tissue evidence="4">Liver and blood</tissue>
    </source>
</reference>
<dbReference type="RefSeq" id="XP_031758932.1">
    <property type="nucleotide sequence ID" value="XM_031903072.1"/>
</dbReference>
<keyword evidence="1" id="KW-0732">Signal</keyword>
<dbReference type="GeneID" id="116411106"/>
<accession>A0A8J1JM26</accession>
<dbReference type="AGR" id="Xenbase:XB-GENE-29097047"/>
<dbReference type="Pfam" id="PF00711">
    <property type="entry name" value="Defensin_beta"/>
    <property type="match status" value="1"/>
</dbReference>
<proteinExistence type="predicted"/>
<dbReference type="InterPro" id="IPR001855">
    <property type="entry name" value="Defensin_beta-like"/>
</dbReference>
<evidence type="ECO:0000313" key="5">
    <source>
        <dbReference type="Xenbase" id="XB-GENE-29097047"/>
    </source>
</evidence>
<name>A0A8J1JM26_XENTR</name>
<feature type="domain" description="Beta-defensin-like" evidence="2">
    <location>
        <begin position="41"/>
        <end position="75"/>
    </location>
</feature>
<evidence type="ECO:0000256" key="1">
    <source>
        <dbReference type="SAM" id="SignalP"/>
    </source>
</evidence>
<keyword evidence="3" id="KW-1185">Reference proteome</keyword>
<dbReference type="GO" id="GO:0005576">
    <property type="term" value="C:extracellular region"/>
    <property type="evidence" value="ECO:0007669"/>
    <property type="project" value="InterPro"/>
</dbReference>